<dbReference type="InterPro" id="IPR015942">
    <property type="entry name" value="Asp/Glu/hydantoin_racemase"/>
</dbReference>
<dbReference type="NCBIfam" id="TIGR00035">
    <property type="entry name" value="asp_race"/>
    <property type="match status" value="1"/>
</dbReference>
<dbReference type="InterPro" id="IPR004380">
    <property type="entry name" value="Asp_race"/>
</dbReference>
<evidence type="ECO:0000256" key="1">
    <source>
        <dbReference type="ARBA" id="ARBA00007847"/>
    </source>
</evidence>
<proteinExistence type="inferred from homology"/>
<evidence type="ECO:0000256" key="2">
    <source>
        <dbReference type="ARBA" id="ARBA00023235"/>
    </source>
</evidence>
<dbReference type="InterPro" id="IPR001920">
    <property type="entry name" value="Asp/Glu_race"/>
</dbReference>
<dbReference type="PATRIC" id="fig|33051.4.peg.2463"/>
<evidence type="ECO:0000313" key="3">
    <source>
        <dbReference type="EMBL" id="KTT99579.1"/>
    </source>
</evidence>
<evidence type="ECO:0000313" key="4">
    <source>
        <dbReference type="Proteomes" id="UP000074072"/>
    </source>
</evidence>
<dbReference type="Pfam" id="PF01177">
    <property type="entry name" value="Asp_Glu_race"/>
    <property type="match status" value="1"/>
</dbReference>
<keyword evidence="2" id="KW-0413">Isomerase</keyword>
<reference evidence="3 4" key="1">
    <citation type="journal article" date="2016" name="Front. Microbiol.">
        <title>Genomic Resource of Rice Seed Associated Bacteria.</title>
        <authorList>
            <person name="Midha S."/>
            <person name="Bansal K."/>
            <person name="Sharma S."/>
            <person name="Kumar N."/>
            <person name="Patil P.P."/>
            <person name="Chaudhry V."/>
            <person name="Patil P.B."/>
        </authorList>
    </citation>
    <scope>NUCLEOTIDE SEQUENCE [LARGE SCALE GENOMIC DNA]</scope>
    <source>
        <strain evidence="3 4">SB4</strain>
    </source>
</reference>
<dbReference type="EMBL" id="LDTE01000047">
    <property type="protein sequence ID" value="KTT99579.1"/>
    <property type="molecule type" value="Genomic_DNA"/>
</dbReference>
<accession>A0A147IV99</accession>
<organism evidence="3 4">
    <name type="scientific">Sphingomonas sanguinis</name>
    <dbReference type="NCBI Taxonomy" id="33051"/>
    <lineage>
        <taxon>Bacteria</taxon>
        <taxon>Pseudomonadati</taxon>
        <taxon>Pseudomonadota</taxon>
        <taxon>Alphaproteobacteria</taxon>
        <taxon>Sphingomonadales</taxon>
        <taxon>Sphingomonadaceae</taxon>
        <taxon>Sphingomonas</taxon>
    </lineage>
</organism>
<dbReference type="SUPFAM" id="SSF53681">
    <property type="entry name" value="Aspartate/glutamate racemase"/>
    <property type="match status" value="2"/>
</dbReference>
<dbReference type="OrthoDB" id="9803739at2"/>
<dbReference type="Gene3D" id="3.40.50.1860">
    <property type="match status" value="2"/>
</dbReference>
<protein>
    <submittedName>
        <fullName evidence="3">Aspartate racemase</fullName>
    </submittedName>
</protein>
<dbReference type="RefSeq" id="WP_058752271.1">
    <property type="nucleotide sequence ID" value="NZ_LDTE01000047.1"/>
</dbReference>
<name>A0A147IV99_9SPHN</name>
<dbReference type="Proteomes" id="UP000074072">
    <property type="component" value="Unassembled WGS sequence"/>
</dbReference>
<comment type="caution">
    <text evidence="3">The sequence shown here is derived from an EMBL/GenBank/DDBJ whole genome shotgun (WGS) entry which is preliminary data.</text>
</comment>
<dbReference type="GO" id="GO:0047661">
    <property type="term" value="F:amino-acid racemase activity"/>
    <property type="evidence" value="ECO:0007669"/>
    <property type="project" value="InterPro"/>
</dbReference>
<dbReference type="PANTHER" id="PTHR21198:SF7">
    <property type="entry name" value="ASPARTATE-GLUTAMATE RACEMASE FAMILY"/>
    <property type="match status" value="1"/>
</dbReference>
<dbReference type="AlphaFoldDB" id="A0A147IV99"/>
<gene>
    <name evidence="3" type="ORF">SB4_08790</name>
</gene>
<comment type="similarity">
    <text evidence="1">Belongs to the aspartate/glutamate racemases family.</text>
</comment>
<sequence>MRMIGLIGGMSWESSAEYYRILNEGVRDRLGPTASARCLLWSFNFAEIEDLQHRGDWPALTTRMIDAAQRLEAGGADVLLICTNTMHRMAADVQAAVSVPLLHIADPTAERIKAAGLNTVGLLGTAFTMEHAFYKGRLTDQHGLNVIVPNEEDRATVHRIIYEELVAGKVLPASRDAYRAVIARLIESGAEAVILGCTEIMLLVQPEDSQVPIFDTTALHAAAAIEMALSS</sequence>
<dbReference type="PANTHER" id="PTHR21198">
    <property type="entry name" value="GLUTAMATE RACEMASE"/>
    <property type="match status" value="1"/>
</dbReference>